<keyword evidence="3" id="KW-1185">Reference proteome</keyword>
<reference evidence="2 3" key="1">
    <citation type="submission" date="2016-10" db="EMBL/GenBank/DDBJ databases">
        <authorList>
            <person name="de Groot N.N."/>
        </authorList>
    </citation>
    <scope>NUCLEOTIDE SEQUENCE [LARGE SCALE GENOMIC DNA]</scope>
    <source>
        <strain evidence="2 3">HLD2</strain>
    </source>
</reference>
<evidence type="ECO:0000313" key="3">
    <source>
        <dbReference type="Proteomes" id="UP000199648"/>
    </source>
</evidence>
<dbReference type="NCBIfam" id="NF002558">
    <property type="entry name" value="PRK02126.1"/>
    <property type="match status" value="1"/>
</dbReference>
<name>A0A1G5Q5X7_9GAMM</name>
<sequence length="333" mass="37247">MKPLFHPRLVNTPNGDPGVLVEFLFERRALLFDLGDNTPLSPRTLLSVTHAFVSHTHMDHFIGFDRLARLLVGRDKQLHLFGPPGLIDQVGHKLAAYTWNLVANYTADFAVTVTELAHDGAARHAHYHSRDAFRRTHETESAIPDRRLVDEPQFSVRHALLDHRIPSVAYALEEKQHINVWKNRLDEMGLTTGPWLRDLKRAILAGEADSTLVRAGAEGGERLLSLGELKRNLVHIEPGQKVAYVTDAAGHEANAQRILELISDADILFIETPFLQEDGAMANGKYHLTAARAGELARRAGVGRIVPFHYSARYPNGEVLAREAQAAFEQRDR</sequence>
<accession>A0A1G5Q5X7</accession>
<dbReference type="PANTHER" id="PTHR46018:SF7">
    <property type="entry name" value="RIBONUCLEASE Z"/>
    <property type="match status" value="1"/>
</dbReference>
<dbReference type="STRING" id="415747.SAMN03097708_01393"/>
<dbReference type="PANTHER" id="PTHR46018">
    <property type="entry name" value="ZINC PHOSPHODIESTERASE ELAC PROTEIN 1"/>
    <property type="match status" value="1"/>
</dbReference>
<proteinExistence type="predicted"/>
<evidence type="ECO:0000313" key="2">
    <source>
        <dbReference type="EMBL" id="SCZ57253.1"/>
    </source>
</evidence>
<dbReference type="OrthoDB" id="9803916at2"/>
<dbReference type="Gene3D" id="3.60.15.10">
    <property type="entry name" value="Ribonuclease Z/Hydroxyacylglutathione hydrolase-like"/>
    <property type="match status" value="1"/>
</dbReference>
<organism evidence="2 3">
    <name type="scientific">Thiohalomonas denitrificans</name>
    <dbReference type="NCBI Taxonomy" id="415747"/>
    <lineage>
        <taxon>Bacteria</taxon>
        <taxon>Pseudomonadati</taxon>
        <taxon>Pseudomonadota</taxon>
        <taxon>Gammaproteobacteria</taxon>
        <taxon>Thiohalomonadales</taxon>
        <taxon>Thiohalomonadaceae</taxon>
        <taxon>Thiohalomonas</taxon>
    </lineage>
</organism>
<dbReference type="InterPro" id="IPR036866">
    <property type="entry name" value="RibonucZ/Hydroxyglut_hydro"/>
</dbReference>
<dbReference type="Proteomes" id="UP000199648">
    <property type="component" value="Unassembled WGS sequence"/>
</dbReference>
<dbReference type="EMBL" id="FMWD01000004">
    <property type="protein sequence ID" value="SCZ57253.1"/>
    <property type="molecule type" value="Genomic_DNA"/>
</dbReference>
<gene>
    <name evidence="2" type="ORF">SAMN03097708_01393</name>
</gene>
<evidence type="ECO:0000259" key="1">
    <source>
        <dbReference type="Pfam" id="PF12706"/>
    </source>
</evidence>
<dbReference type="AlphaFoldDB" id="A0A1G5Q5X7"/>
<dbReference type="GO" id="GO:0042781">
    <property type="term" value="F:3'-tRNA processing endoribonuclease activity"/>
    <property type="evidence" value="ECO:0007669"/>
    <property type="project" value="TreeGrafter"/>
</dbReference>
<dbReference type="SUPFAM" id="SSF56281">
    <property type="entry name" value="Metallo-hydrolase/oxidoreductase"/>
    <property type="match status" value="1"/>
</dbReference>
<dbReference type="InterPro" id="IPR001279">
    <property type="entry name" value="Metallo-B-lactamas"/>
</dbReference>
<dbReference type="Pfam" id="PF12706">
    <property type="entry name" value="Lactamase_B_2"/>
    <property type="match status" value="1"/>
</dbReference>
<dbReference type="RefSeq" id="WP_092994513.1">
    <property type="nucleotide sequence ID" value="NZ_FMWD01000004.1"/>
</dbReference>
<feature type="domain" description="Metallo-beta-lactamase" evidence="1">
    <location>
        <begin position="236"/>
        <end position="310"/>
    </location>
</feature>
<protein>
    <submittedName>
        <fullName evidence="2">Ribonuclease Z</fullName>
    </submittedName>
</protein>